<name>A0A4U1BQJ8_9GAMM</name>
<dbReference type="GO" id="GO:0016787">
    <property type="term" value="F:hydrolase activity"/>
    <property type="evidence" value="ECO:0007669"/>
    <property type="project" value="UniProtKB-KW"/>
</dbReference>
<dbReference type="OrthoDB" id="8586159at2"/>
<gene>
    <name evidence="1" type="ORF">FCL42_13840</name>
</gene>
<evidence type="ECO:0000313" key="1">
    <source>
        <dbReference type="EMBL" id="TKB53655.1"/>
    </source>
</evidence>
<evidence type="ECO:0000313" key="2">
    <source>
        <dbReference type="Proteomes" id="UP000305675"/>
    </source>
</evidence>
<organism evidence="1 2">
    <name type="scientific">Ferrimonas aestuarii</name>
    <dbReference type="NCBI Taxonomy" id="2569539"/>
    <lineage>
        <taxon>Bacteria</taxon>
        <taxon>Pseudomonadati</taxon>
        <taxon>Pseudomonadota</taxon>
        <taxon>Gammaproteobacteria</taxon>
        <taxon>Alteromonadales</taxon>
        <taxon>Ferrimonadaceae</taxon>
        <taxon>Ferrimonas</taxon>
    </lineage>
</organism>
<proteinExistence type="predicted"/>
<dbReference type="EMBL" id="SWCJ01000011">
    <property type="protein sequence ID" value="TKB53655.1"/>
    <property type="molecule type" value="Genomic_DNA"/>
</dbReference>
<comment type="caution">
    <text evidence="1">The sequence shown here is derived from an EMBL/GenBank/DDBJ whole genome shotgun (WGS) entry which is preliminary data.</text>
</comment>
<dbReference type="AlphaFoldDB" id="A0A4U1BQJ8"/>
<dbReference type="SUPFAM" id="SSF52151">
    <property type="entry name" value="FabD/lysophospholipase-like"/>
    <property type="match status" value="1"/>
</dbReference>
<keyword evidence="1" id="KW-0378">Hydrolase</keyword>
<dbReference type="RefSeq" id="WP_136864015.1">
    <property type="nucleotide sequence ID" value="NZ_SWCJ01000011.1"/>
</dbReference>
<dbReference type="Proteomes" id="UP000305675">
    <property type="component" value="Unassembled WGS sequence"/>
</dbReference>
<dbReference type="InterPro" id="IPR016035">
    <property type="entry name" value="Acyl_Trfase/lysoPLipase"/>
</dbReference>
<accession>A0A4U1BQJ8</accession>
<sequence>MKALRIIAGHEARQQLQQSGWKPELFQKFIAASGGPKWLPMAALDRAILVDWIPKEQPIQLLGTSSGAWRCAALSHPDPKAAHMRLLTAYIEQRYETKPSPSEVQAQCQGILESMLGDAQWDQLAQAPNRSLNVIACRWRGVMLGQKGKQMLSLAATAAVNLASRTNLNLLWERWVFGGQGFLPLDDLDTHHAQLTADNLLKVLLASGSIPLLSPGEVNISGAKSGLYMDGGLTDYHLDLPSLRQGGLTLYPHFHSYVVPGWFDKPLSSRRGGANLNKVVMLAPTEAFIRSLPGAKLPTRDDFSKLSSDQRIERWHQIQQMGQQLAMEFSALVRGDSVIEIEKLD</sequence>
<keyword evidence="2" id="KW-1185">Reference proteome</keyword>
<protein>
    <submittedName>
        <fullName evidence="1">Alpha/beta hydrolase</fullName>
    </submittedName>
</protein>
<reference evidence="1 2" key="1">
    <citation type="submission" date="2019-04" db="EMBL/GenBank/DDBJ databases">
        <authorList>
            <person name="Hwang J.C."/>
        </authorList>
    </citation>
    <scope>NUCLEOTIDE SEQUENCE [LARGE SCALE GENOMIC DNA]</scope>
    <source>
        <strain evidence="1 2">IMCC35002</strain>
    </source>
</reference>